<keyword evidence="2" id="KW-0479">Metal-binding</keyword>
<feature type="domain" description="CCHC-type" evidence="3">
    <location>
        <begin position="96"/>
        <end position="110"/>
    </location>
</feature>
<proteinExistence type="predicted"/>
<dbReference type="SUPFAM" id="SSF57756">
    <property type="entry name" value="Retrovirus zinc finger-like domains"/>
    <property type="match status" value="1"/>
</dbReference>
<dbReference type="GO" id="GO:0006397">
    <property type="term" value="P:mRNA processing"/>
    <property type="evidence" value="ECO:0007669"/>
    <property type="project" value="UniProtKB-KW"/>
</dbReference>
<name>A0A0C9VRC8_SPHS4</name>
<protein>
    <recommendedName>
        <fullName evidence="3">CCHC-type domain-containing protein</fullName>
    </recommendedName>
</protein>
<organism evidence="4 5">
    <name type="scientific">Sphaerobolus stellatus (strain SS14)</name>
    <dbReference type="NCBI Taxonomy" id="990650"/>
    <lineage>
        <taxon>Eukaryota</taxon>
        <taxon>Fungi</taxon>
        <taxon>Dikarya</taxon>
        <taxon>Basidiomycota</taxon>
        <taxon>Agaricomycotina</taxon>
        <taxon>Agaricomycetes</taxon>
        <taxon>Phallomycetidae</taxon>
        <taxon>Geastrales</taxon>
        <taxon>Sphaerobolaceae</taxon>
        <taxon>Sphaerobolus</taxon>
    </lineage>
</organism>
<dbReference type="EMBL" id="KN837114">
    <property type="protein sequence ID" value="KIJ44912.1"/>
    <property type="molecule type" value="Genomic_DNA"/>
</dbReference>
<dbReference type="InterPro" id="IPR036875">
    <property type="entry name" value="Znf_CCHC_sf"/>
</dbReference>
<evidence type="ECO:0000313" key="4">
    <source>
        <dbReference type="EMBL" id="KIJ44912.1"/>
    </source>
</evidence>
<dbReference type="GO" id="GO:0008270">
    <property type="term" value="F:zinc ion binding"/>
    <property type="evidence" value="ECO:0007669"/>
    <property type="project" value="UniProtKB-KW"/>
</dbReference>
<dbReference type="Gene3D" id="4.10.60.10">
    <property type="entry name" value="Zinc finger, CCHC-type"/>
    <property type="match status" value="1"/>
</dbReference>
<evidence type="ECO:0000256" key="2">
    <source>
        <dbReference type="PROSITE-ProRule" id="PRU00047"/>
    </source>
</evidence>
<dbReference type="SMART" id="SM00343">
    <property type="entry name" value="ZnF_C2HC"/>
    <property type="match status" value="1"/>
</dbReference>
<dbReference type="PROSITE" id="PS50158">
    <property type="entry name" value="ZF_CCHC"/>
    <property type="match status" value="1"/>
</dbReference>
<dbReference type="Proteomes" id="UP000054279">
    <property type="component" value="Unassembled WGS sequence"/>
</dbReference>
<dbReference type="HOGENOM" id="CLU_1714468_0_0_1"/>
<sequence>MANWIGRIKEFAYRLEQINVKLSEEDKILGLTAGLDETYEAFLISIDALPEKLCMFEHAQDRLLNEEVRRSNNQEEQKIKTEALALVAREKPVCDCWNCGKPGHIKAHCKAPPKSEDSKKSESNNHQANLVYSVSHLRELPEVESGREIGEVL</sequence>
<dbReference type="OrthoDB" id="3265877at2759"/>
<keyword evidence="2" id="KW-0862">Zinc</keyword>
<dbReference type="AlphaFoldDB" id="A0A0C9VRC8"/>
<evidence type="ECO:0000313" key="5">
    <source>
        <dbReference type="Proteomes" id="UP000054279"/>
    </source>
</evidence>
<keyword evidence="1" id="KW-0507">mRNA processing</keyword>
<gene>
    <name evidence="4" type="ORF">M422DRAFT_47103</name>
</gene>
<dbReference type="GO" id="GO:0003676">
    <property type="term" value="F:nucleic acid binding"/>
    <property type="evidence" value="ECO:0007669"/>
    <property type="project" value="InterPro"/>
</dbReference>
<accession>A0A0C9VRC8</accession>
<dbReference type="InterPro" id="IPR001878">
    <property type="entry name" value="Znf_CCHC"/>
</dbReference>
<reference evidence="4 5" key="1">
    <citation type="submission" date="2014-06" db="EMBL/GenBank/DDBJ databases">
        <title>Evolutionary Origins and Diversification of the Mycorrhizal Mutualists.</title>
        <authorList>
            <consortium name="DOE Joint Genome Institute"/>
            <consortium name="Mycorrhizal Genomics Consortium"/>
            <person name="Kohler A."/>
            <person name="Kuo A."/>
            <person name="Nagy L.G."/>
            <person name="Floudas D."/>
            <person name="Copeland A."/>
            <person name="Barry K.W."/>
            <person name="Cichocki N."/>
            <person name="Veneault-Fourrey C."/>
            <person name="LaButti K."/>
            <person name="Lindquist E.A."/>
            <person name="Lipzen A."/>
            <person name="Lundell T."/>
            <person name="Morin E."/>
            <person name="Murat C."/>
            <person name="Riley R."/>
            <person name="Ohm R."/>
            <person name="Sun H."/>
            <person name="Tunlid A."/>
            <person name="Henrissat B."/>
            <person name="Grigoriev I.V."/>
            <person name="Hibbett D.S."/>
            <person name="Martin F."/>
        </authorList>
    </citation>
    <scope>NUCLEOTIDE SEQUENCE [LARGE SCALE GENOMIC DNA]</scope>
    <source>
        <strain evidence="4 5">SS14</strain>
    </source>
</reference>
<evidence type="ECO:0000256" key="1">
    <source>
        <dbReference type="ARBA" id="ARBA00022664"/>
    </source>
</evidence>
<keyword evidence="5" id="KW-1185">Reference proteome</keyword>
<evidence type="ECO:0000259" key="3">
    <source>
        <dbReference type="PROSITE" id="PS50158"/>
    </source>
</evidence>
<keyword evidence="2" id="KW-0863">Zinc-finger</keyword>